<name>A0ABS1C5Q6_9BACT</name>
<protein>
    <submittedName>
        <fullName evidence="3">DUF4296 domain-containing protein</fullName>
    </submittedName>
</protein>
<dbReference type="Proteomes" id="UP000644147">
    <property type="component" value="Unassembled WGS sequence"/>
</dbReference>
<evidence type="ECO:0000256" key="1">
    <source>
        <dbReference type="SAM" id="MobiDB-lite"/>
    </source>
</evidence>
<keyword evidence="4" id="KW-1185">Reference proteome</keyword>
<organism evidence="3 4">
    <name type="scientific">Adhaeribacter terrigena</name>
    <dbReference type="NCBI Taxonomy" id="2793070"/>
    <lineage>
        <taxon>Bacteria</taxon>
        <taxon>Pseudomonadati</taxon>
        <taxon>Bacteroidota</taxon>
        <taxon>Cytophagia</taxon>
        <taxon>Cytophagales</taxon>
        <taxon>Hymenobacteraceae</taxon>
        <taxon>Adhaeribacter</taxon>
    </lineage>
</organism>
<evidence type="ECO:0000313" key="4">
    <source>
        <dbReference type="Proteomes" id="UP000644147"/>
    </source>
</evidence>
<accession>A0ABS1C5Q6</accession>
<feature type="region of interest" description="Disordered" evidence="1">
    <location>
        <begin position="108"/>
        <end position="137"/>
    </location>
</feature>
<evidence type="ECO:0000259" key="2">
    <source>
        <dbReference type="Pfam" id="PF14129"/>
    </source>
</evidence>
<comment type="caution">
    <text evidence="3">The sequence shown here is derived from an EMBL/GenBank/DDBJ whole genome shotgun (WGS) entry which is preliminary data.</text>
</comment>
<dbReference type="InterPro" id="IPR025381">
    <property type="entry name" value="DUF4296"/>
</dbReference>
<dbReference type="EMBL" id="JAEHFX010000011">
    <property type="protein sequence ID" value="MBK0404700.1"/>
    <property type="molecule type" value="Genomic_DNA"/>
</dbReference>
<dbReference type="RefSeq" id="WP_200507577.1">
    <property type="nucleotide sequence ID" value="NZ_JAEHFX010000011.1"/>
</dbReference>
<evidence type="ECO:0000313" key="3">
    <source>
        <dbReference type="EMBL" id="MBK0404700.1"/>
    </source>
</evidence>
<feature type="domain" description="DUF4296" evidence="2">
    <location>
        <begin position="19"/>
        <end position="103"/>
    </location>
</feature>
<gene>
    <name evidence="3" type="ORF">I5M27_17025</name>
</gene>
<dbReference type="Pfam" id="PF14129">
    <property type="entry name" value="DUF4296"/>
    <property type="match status" value="1"/>
</dbReference>
<sequence>MIFSLFGLFSCAEEKKKLPAGLLPPAKLTSILADIHIAEAQVENMRLSPDTAKVVFNRLQAEVLKKYGVPEKQFDKTYTYYLNNLNDLDKIYESLIDTLTMREVQFTSKGGNTGMKPDSAKPDSANAKKMPDTIKNKLLEKVKARRERLKSIDTIK</sequence>
<proteinExistence type="predicted"/>
<reference evidence="3 4" key="1">
    <citation type="submission" date="2020-12" db="EMBL/GenBank/DDBJ databases">
        <title>Bacterial novel species Adhaeribacter sp. BT258 isolated from soil.</title>
        <authorList>
            <person name="Jung H.-Y."/>
        </authorList>
    </citation>
    <scope>NUCLEOTIDE SEQUENCE [LARGE SCALE GENOMIC DNA]</scope>
    <source>
        <strain evidence="3 4">BT258</strain>
    </source>
</reference>